<protein>
    <recommendedName>
        <fullName evidence="3 13">Zinc finger CCCH domain-containing protein 14</fullName>
    </recommendedName>
</protein>
<dbReference type="Pfam" id="PF14608">
    <property type="entry name" value="zf-CCCH_2"/>
    <property type="match status" value="5"/>
</dbReference>
<evidence type="ECO:0000256" key="10">
    <source>
        <dbReference type="ARBA" id="ARBA00059881"/>
    </source>
</evidence>
<evidence type="ECO:0000256" key="2">
    <source>
        <dbReference type="ARBA" id="ARBA00008423"/>
    </source>
</evidence>
<keyword evidence="4 12" id="KW-0479">Metal-binding</keyword>
<feature type="zinc finger region" description="C3H1-type" evidence="12">
    <location>
        <begin position="551"/>
        <end position="576"/>
    </location>
</feature>
<reference evidence="16" key="1">
    <citation type="submission" date="2025-05" db="UniProtKB">
        <authorList>
            <consortium name="Ensembl"/>
        </authorList>
    </citation>
    <scope>IDENTIFICATION</scope>
</reference>
<comment type="subcellular location">
    <subcellularLocation>
        <location evidence="1 13">Nucleus speckle</location>
    </subcellularLocation>
</comment>
<dbReference type="FunFam" id="4.10.1000.40:FF:000006">
    <property type="entry name" value="Zinc finger CCCH domain-containing protein 14"/>
    <property type="match status" value="1"/>
</dbReference>
<dbReference type="Gene3D" id="4.10.1000.30">
    <property type="match status" value="1"/>
</dbReference>
<evidence type="ECO:0000256" key="9">
    <source>
        <dbReference type="ARBA" id="ARBA00023242"/>
    </source>
</evidence>
<comment type="subunit">
    <text evidence="11">Homodimer; facilitating circular RNAs (circRNAs) formation. Associates with the spliceosome. Interacts with HOOK2. Interacts with ZFC3H1 in a RNase-sensitive manner.</text>
</comment>
<evidence type="ECO:0000256" key="8">
    <source>
        <dbReference type="ARBA" id="ARBA00022884"/>
    </source>
</evidence>
<keyword evidence="6 12" id="KW-0863">Zinc-finger</keyword>
<dbReference type="PANTHER" id="PTHR14738">
    <property type="entry name" value="ZINC FINGER CCCH DOMAIN-CONTAINING PROTEIN 14"/>
    <property type="match status" value="1"/>
</dbReference>
<evidence type="ECO:0000256" key="6">
    <source>
        <dbReference type="ARBA" id="ARBA00022771"/>
    </source>
</evidence>
<dbReference type="AlphaFoldDB" id="A0A8D1JX73"/>
<evidence type="ECO:0000256" key="11">
    <source>
        <dbReference type="ARBA" id="ARBA00062976"/>
    </source>
</evidence>
<feature type="region of interest" description="Disordered" evidence="14">
    <location>
        <begin position="271"/>
        <end position="311"/>
    </location>
</feature>
<dbReference type="Ensembl" id="ENSSSCT00050013005.1">
    <property type="protein sequence ID" value="ENSSSCP00050005392.1"/>
    <property type="gene ID" value="ENSSSCG00050009459.1"/>
</dbReference>
<dbReference type="FunFam" id="4.10.1000.40:FF:000001">
    <property type="entry name" value="zinc finger CCCH domain-containing protein 14 isoform X2"/>
    <property type="match status" value="1"/>
</dbReference>
<sequence length="691" mass="77606">MEIGTEISRKIRSAIKGKLQELGAYVLHGVLDKLRSVTTDPSSFKSSDTNIFDSNVPSNKSSFSRGDERRHEAAVPPLAVSSTRPEKRDSRVSTSSQEQKATNVRQTYDDGAATRLMSTVKPLREPAPSEDVIDIKPEPDDLIDEDLNFVQENPLSQKKPTVTLTYGSSRPSIEIYRPPASRNADSGAHLNRLQFQQQQNSIHAAKQVDIQSSRVYETGRLCEPEVLNSLEETYSPFFRNNSEKMSIEEENFRKRKLPVVSSVVKVKKFNHDGEEEEEEDDCGSRTGSISSSVSVPAKPERRPSLPPSKQANKNLILKAISEAQESVTKTTNYSTVSQKQTLPVAPRTRTSQEELLAEMVQGQSKAPRISSPIKEEETKGDNIDKSQGTQQRQLLSRLQIDPVMAETLQISQDYYDMESMVHADTRSFILKKPKLSEEIVVAPNQESGMKTADTLRVLSGHLMQTRDLVQPDKPASPKFIVTLDGVPSPPGYMSDQEEDMCFEGMRPAHHTAASHEGLAGLLHPQQLHLLSRQLEDPDAEMSELSVAQKPEKLLERCKYWPACKNGDECAYHHPISPCKAFPNCKFAEKCLFVHPNCKYDAKCTKPDCPFTHMSRRIPVLPPKPVTTPAPPSSSQLCRYFPACKKMECPFYHPKHCRFNTQCTRPDCTFYHPTITVPPRHALKWIRPQTSE</sequence>
<dbReference type="PROSITE" id="PS50103">
    <property type="entry name" value="ZF_C3H1"/>
    <property type="match status" value="1"/>
</dbReference>
<feature type="compositionally biased region" description="Polar residues" evidence="14">
    <location>
        <begin position="92"/>
        <end position="104"/>
    </location>
</feature>
<organism evidence="16 17">
    <name type="scientific">Sus scrofa</name>
    <name type="common">Pig</name>
    <dbReference type="NCBI Taxonomy" id="9823"/>
    <lineage>
        <taxon>Eukaryota</taxon>
        <taxon>Metazoa</taxon>
        <taxon>Chordata</taxon>
        <taxon>Craniata</taxon>
        <taxon>Vertebrata</taxon>
        <taxon>Euteleostomi</taxon>
        <taxon>Mammalia</taxon>
        <taxon>Eutheria</taxon>
        <taxon>Laurasiatheria</taxon>
        <taxon>Artiodactyla</taxon>
        <taxon>Suina</taxon>
        <taxon>Suidae</taxon>
        <taxon>Sus</taxon>
    </lineage>
</organism>
<keyword evidence="7 12" id="KW-0862">Zinc</keyword>
<dbReference type="GO" id="GO:0043488">
    <property type="term" value="P:regulation of mRNA stability"/>
    <property type="evidence" value="ECO:0007669"/>
    <property type="project" value="UniProtKB-UniRule"/>
</dbReference>
<evidence type="ECO:0000313" key="17">
    <source>
        <dbReference type="Proteomes" id="UP000694571"/>
    </source>
</evidence>
<dbReference type="SMART" id="SM00356">
    <property type="entry name" value="ZnF_C3H1"/>
    <property type="match status" value="3"/>
</dbReference>
<dbReference type="GO" id="GO:0016607">
    <property type="term" value="C:nuclear speck"/>
    <property type="evidence" value="ECO:0007669"/>
    <property type="project" value="UniProtKB-SubCell"/>
</dbReference>
<dbReference type="InterPro" id="IPR000571">
    <property type="entry name" value="Znf_CCCH"/>
</dbReference>
<evidence type="ECO:0000256" key="13">
    <source>
        <dbReference type="RuleBase" id="RU369058"/>
    </source>
</evidence>
<dbReference type="FunFam" id="4.10.1000.30:FF:000001">
    <property type="entry name" value="Zinc finger CCCH domain-containing protein 14"/>
    <property type="match status" value="1"/>
</dbReference>
<comment type="function">
    <text evidence="10">RNA-binding protein involved in the biogenesis of circular RNAs (circRNAs), which are produced by back-splicing circularization of pre-mRNAs. Acts by binding to both exon-intron boundary and 3'-UTR of pre-mRNAs to promote circRNA biogenesis through dimerization and the association with the spliceosome. Required for spermatogenesis via involvement in circRNA biogenesis. Regulates the pre-mRNA processing of ATP5MC1; preventing its degradation. Also binds the poly(A) tail of mRNAs; controlling poly(A) length in neuronal cells.</text>
</comment>
<dbReference type="GO" id="GO:0008270">
    <property type="term" value="F:zinc ion binding"/>
    <property type="evidence" value="ECO:0007669"/>
    <property type="project" value="UniProtKB-KW"/>
</dbReference>
<dbReference type="GO" id="GO:0008143">
    <property type="term" value="F:poly(A) binding"/>
    <property type="evidence" value="ECO:0007669"/>
    <property type="project" value="UniProtKB-UniRule"/>
</dbReference>
<dbReference type="Proteomes" id="UP000694571">
    <property type="component" value="Unplaced"/>
</dbReference>
<feature type="compositionally biased region" description="Polar residues" evidence="14">
    <location>
        <begin position="38"/>
        <end position="64"/>
    </location>
</feature>
<gene>
    <name evidence="16" type="primary">ZC3H14</name>
</gene>
<dbReference type="Proteomes" id="UP000694727">
    <property type="component" value="Unplaced"/>
</dbReference>
<feature type="region of interest" description="Disordered" evidence="14">
    <location>
        <begin position="38"/>
        <end position="104"/>
    </location>
</feature>
<dbReference type="Gene3D" id="4.10.1000.40">
    <property type="match status" value="1"/>
</dbReference>
<feature type="region of interest" description="Disordered" evidence="14">
    <location>
        <begin position="359"/>
        <end position="390"/>
    </location>
</feature>
<feature type="compositionally biased region" description="Basic and acidic residues" evidence="14">
    <location>
        <begin position="373"/>
        <end position="384"/>
    </location>
</feature>
<accession>A0A8D1JX73</accession>
<dbReference type="FunFam" id="4.10.1000.30:FF:000003">
    <property type="entry name" value="zinc finger CCCH domain-containing protein 14 isoform X6"/>
    <property type="match status" value="1"/>
</dbReference>
<evidence type="ECO:0000313" key="16">
    <source>
        <dbReference type="Ensembl" id="ENSSSCP00050005392.1"/>
    </source>
</evidence>
<evidence type="ECO:0000259" key="15">
    <source>
        <dbReference type="PROSITE" id="PS50103"/>
    </source>
</evidence>
<evidence type="ECO:0000256" key="3">
    <source>
        <dbReference type="ARBA" id="ARBA00015071"/>
    </source>
</evidence>
<dbReference type="InterPro" id="IPR040366">
    <property type="entry name" value="Nab2/ZC3H14"/>
</dbReference>
<dbReference type="Ensembl" id="ENSSSCT00025005310.1">
    <property type="protein sequence ID" value="ENSSSCP00025002054.1"/>
    <property type="gene ID" value="ENSSSCG00025003820.1"/>
</dbReference>
<proteinExistence type="inferred from homology"/>
<name>A0A8D1JX73_PIG</name>
<keyword evidence="8 13" id="KW-0694">RNA-binding</keyword>
<evidence type="ECO:0000256" key="14">
    <source>
        <dbReference type="SAM" id="MobiDB-lite"/>
    </source>
</evidence>
<feature type="domain" description="C3H1-type" evidence="15">
    <location>
        <begin position="551"/>
        <end position="576"/>
    </location>
</feature>
<dbReference type="PANTHER" id="PTHR14738:SF29">
    <property type="entry name" value="ZINC FINGER CCCH DOMAIN-CONTAINING PROTEIN 14"/>
    <property type="match status" value="1"/>
</dbReference>
<comment type="similarity">
    <text evidence="2 13">Belongs to the ZC3H14 family.</text>
</comment>
<keyword evidence="5 13" id="KW-0677">Repeat</keyword>
<keyword evidence="9 13" id="KW-0539">Nucleus</keyword>
<evidence type="ECO:0000256" key="12">
    <source>
        <dbReference type="PROSITE-ProRule" id="PRU00723"/>
    </source>
</evidence>
<evidence type="ECO:0000256" key="4">
    <source>
        <dbReference type="ARBA" id="ARBA00022723"/>
    </source>
</evidence>
<evidence type="ECO:0000256" key="1">
    <source>
        <dbReference type="ARBA" id="ARBA00004324"/>
    </source>
</evidence>
<evidence type="ECO:0000256" key="5">
    <source>
        <dbReference type="ARBA" id="ARBA00022737"/>
    </source>
</evidence>
<evidence type="ECO:0000256" key="7">
    <source>
        <dbReference type="ARBA" id="ARBA00022833"/>
    </source>
</evidence>